<keyword evidence="2" id="KW-0378">Hydrolase</keyword>
<reference evidence="5 6" key="1">
    <citation type="submission" date="2020-12" db="EMBL/GenBank/DDBJ databases">
        <title>Genome sequence of clinical Mycobacterium intracellulare strains.</title>
        <authorList>
            <person name="Tateishi Y."/>
            <person name="Matsumoto S."/>
            <person name="Fukushima Y."/>
            <person name="Nakajima C."/>
            <person name="Suzuki Y."/>
        </authorList>
    </citation>
    <scope>NUCLEOTIDE SEQUENCE [LARGE SCALE GENOMIC DNA]</scope>
    <source>
        <strain evidence="5 6">M018</strain>
        <plasmid evidence="5 6">pM018</plasmid>
    </source>
</reference>
<dbReference type="AlphaFoldDB" id="A0A7R7MYV2"/>
<keyword evidence="5" id="KW-0614">Plasmid</keyword>
<accession>A0A7R7MYV2</accession>
<proteinExistence type="predicted"/>
<dbReference type="Gene3D" id="3.90.320.10">
    <property type="match status" value="1"/>
</dbReference>
<keyword evidence="2" id="KW-0067">ATP-binding</keyword>
<keyword evidence="2" id="KW-0347">Helicase</keyword>
<dbReference type="InterPro" id="IPR011604">
    <property type="entry name" value="PDDEXK-like_dom_sf"/>
</dbReference>
<dbReference type="Pfam" id="PF12705">
    <property type="entry name" value="PDDEXK_1"/>
    <property type="match status" value="1"/>
</dbReference>
<dbReference type="GO" id="GO:0004386">
    <property type="term" value="F:helicase activity"/>
    <property type="evidence" value="ECO:0007669"/>
    <property type="project" value="UniProtKB-KW"/>
</dbReference>
<evidence type="ECO:0000256" key="1">
    <source>
        <dbReference type="ARBA" id="ARBA00022763"/>
    </source>
</evidence>
<protein>
    <recommendedName>
        <fullName evidence="4">PD-(D/E)XK endonuclease-like domain-containing protein</fullName>
    </recommendedName>
</protein>
<evidence type="ECO:0000313" key="6">
    <source>
        <dbReference type="Proteomes" id="UP000595205"/>
    </source>
</evidence>
<evidence type="ECO:0000259" key="4">
    <source>
        <dbReference type="Pfam" id="PF12705"/>
    </source>
</evidence>
<dbReference type="SUPFAM" id="SSF52980">
    <property type="entry name" value="Restriction endonuclease-like"/>
    <property type="match status" value="1"/>
</dbReference>
<dbReference type="InterPro" id="IPR038726">
    <property type="entry name" value="PDDEXK_AddAB-type"/>
</dbReference>
<geneLocation type="plasmid" evidence="5 6">
    <name>pM018</name>
</geneLocation>
<dbReference type="Proteomes" id="UP000595205">
    <property type="component" value="Plasmid pM018"/>
</dbReference>
<dbReference type="EMBL" id="AP024256">
    <property type="protein sequence ID" value="BCP02489.1"/>
    <property type="molecule type" value="Genomic_DNA"/>
</dbReference>
<sequence>MNPSDPFDTKRPLSVSQYNQFRKCPYSWYLARVKRAWQRPAAWLPQGSAEHTVFEAVARSGFTMPLEEAQALFGVEYAKEVAGYTEITPNFEWWSRSGPYGAKKDLPRRYQLGLEQIERFYDWVSKTPGDVIWIAPDGTPGIELGFDIDLDGVQVRGFIDVVILAESGDVVVVDYKSGNQPGDDFQLGVYALALAETYGIERPTVGAYWMGRAGKLTYPYDLTDWTKEKVTEAFHELEANIQAENFDPKPTVDGCRFCDVSDACAYRLA</sequence>
<organism evidence="5 6">
    <name type="scientific">Mycobacterium intracellulare</name>
    <dbReference type="NCBI Taxonomy" id="1767"/>
    <lineage>
        <taxon>Bacteria</taxon>
        <taxon>Bacillati</taxon>
        <taxon>Actinomycetota</taxon>
        <taxon>Actinomycetes</taxon>
        <taxon>Mycobacteriales</taxon>
        <taxon>Mycobacteriaceae</taxon>
        <taxon>Mycobacterium</taxon>
        <taxon>Mycobacterium avium complex (MAC)</taxon>
    </lineage>
</organism>
<dbReference type="RefSeq" id="WP_202349099.1">
    <property type="nucleotide sequence ID" value="NZ_AP024256.1"/>
</dbReference>
<keyword evidence="2" id="KW-0547">Nucleotide-binding</keyword>
<dbReference type="InterPro" id="IPR011335">
    <property type="entry name" value="Restrct_endonuc-II-like"/>
</dbReference>
<feature type="domain" description="PD-(D/E)XK endonuclease-like" evidence="4">
    <location>
        <begin position="13"/>
        <end position="264"/>
    </location>
</feature>
<keyword evidence="1" id="KW-0227">DNA damage</keyword>
<evidence type="ECO:0000256" key="3">
    <source>
        <dbReference type="ARBA" id="ARBA00023204"/>
    </source>
</evidence>
<keyword evidence="3" id="KW-0234">DNA repair</keyword>
<name>A0A7R7MYV2_MYCIT</name>
<dbReference type="GO" id="GO:0006281">
    <property type="term" value="P:DNA repair"/>
    <property type="evidence" value="ECO:0007669"/>
    <property type="project" value="UniProtKB-KW"/>
</dbReference>
<gene>
    <name evidence="5" type="ORF">MINTM018_52580</name>
</gene>
<evidence type="ECO:0000256" key="2">
    <source>
        <dbReference type="ARBA" id="ARBA00022806"/>
    </source>
</evidence>
<evidence type="ECO:0000313" key="5">
    <source>
        <dbReference type="EMBL" id="BCP02489.1"/>
    </source>
</evidence>